<evidence type="ECO:0000256" key="4">
    <source>
        <dbReference type="HAMAP-Rule" id="MF_00279"/>
    </source>
</evidence>
<evidence type="ECO:0000256" key="1">
    <source>
        <dbReference type="ARBA" id="ARBA00022490"/>
    </source>
</evidence>
<organism evidence="6 7">
    <name type="scientific">Sandaracinobacteroides saxicola</name>
    <dbReference type="NCBI Taxonomy" id="2759707"/>
    <lineage>
        <taxon>Bacteria</taxon>
        <taxon>Pseudomonadati</taxon>
        <taxon>Pseudomonadota</taxon>
        <taxon>Alphaproteobacteria</taxon>
        <taxon>Sphingomonadales</taxon>
        <taxon>Sphingosinicellaceae</taxon>
        <taxon>Sandaracinobacteroides</taxon>
    </lineage>
</organism>
<feature type="binding site" evidence="4">
    <location>
        <position position="48"/>
    </location>
    <ligand>
        <name>1-deoxy-D-xylulose 5-phosphate</name>
        <dbReference type="ChEBI" id="CHEBI:57792"/>
    </ligand>
</feature>
<dbReference type="InterPro" id="IPR013785">
    <property type="entry name" value="Aldolase_TIM"/>
</dbReference>
<feature type="binding site" evidence="4">
    <location>
        <begin position="12"/>
        <end position="13"/>
    </location>
    <ligand>
        <name>1-deoxy-D-xylulose 5-phosphate</name>
        <dbReference type="ChEBI" id="CHEBI:57792"/>
    </ligand>
</feature>
<sequence>MTHPLRLGVNIDHVATVRNARGGSHPDPVRAAHIAAAAGADGITAHLREDRRHITDADIARLMAEIDLPLNLEMAATEEMLAIALAHRPHAACIVPERRAERTTEGGLDAAGQREALAPFVDRLKAAGIRVSLFIAPEPRQLDAAARLGAPVVELHTGPYAHATAPAAELRRLEDAAALGSKMGLEIHAGHGLSFANVSAVAALPQIAELNIGHFLIGEAVFTGLDAAIRTMRTHMTAAR</sequence>
<feature type="binding site" evidence="4">
    <location>
        <position position="192"/>
    </location>
    <ligand>
        <name>3-amino-2-oxopropyl phosphate</name>
        <dbReference type="ChEBI" id="CHEBI:57279"/>
    </ligand>
</feature>
<dbReference type="Pfam" id="PF03740">
    <property type="entry name" value="PdxJ"/>
    <property type="match status" value="1"/>
</dbReference>
<feature type="active site" description="Proton acceptor" evidence="4">
    <location>
        <position position="46"/>
    </location>
</feature>
<gene>
    <name evidence="4" type="primary">pdxJ</name>
    <name evidence="6" type="ORF">H3309_09830</name>
</gene>
<dbReference type="NCBIfam" id="NF003625">
    <property type="entry name" value="PRK05265.1-3"/>
    <property type="match status" value="1"/>
</dbReference>
<feature type="active site" description="Proton acceptor" evidence="4">
    <location>
        <position position="73"/>
    </location>
</feature>
<keyword evidence="2 4" id="KW-0808">Transferase</keyword>
<dbReference type="UniPathway" id="UPA00244">
    <property type="reaction ID" value="UER00313"/>
</dbReference>
<comment type="subcellular location">
    <subcellularLocation>
        <location evidence="4">Cytoplasm</location>
    </subcellularLocation>
</comment>
<feature type="binding site" evidence="4">
    <location>
        <position position="103"/>
    </location>
    <ligand>
        <name>1-deoxy-D-xylulose 5-phosphate</name>
        <dbReference type="ChEBI" id="CHEBI:57792"/>
    </ligand>
</feature>
<dbReference type="GO" id="GO:0008615">
    <property type="term" value="P:pyridoxine biosynthetic process"/>
    <property type="evidence" value="ECO:0007669"/>
    <property type="project" value="UniProtKB-UniRule"/>
</dbReference>
<comment type="catalytic activity">
    <reaction evidence="4">
        <text>3-amino-2-oxopropyl phosphate + 1-deoxy-D-xylulose 5-phosphate = pyridoxine 5'-phosphate + phosphate + 2 H2O + H(+)</text>
        <dbReference type="Rhea" id="RHEA:15265"/>
        <dbReference type="ChEBI" id="CHEBI:15377"/>
        <dbReference type="ChEBI" id="CHEBI:15378"/>
        <dbReference type="ChEBI" id="CHEBI:43474"/>
        <dbReference type="ChEBI" id="CHEBI:57279"/>
        <dbReference type="ChEBI" id="CHEBI:57792"/>
        <dbReference type="ChEBI" id="CHEBI:58589"/>
        <dbReference type="EC" id="2.6.99.2"/>
    </reaction>
</comment>
<feature type="binding site" evidence="4">
    <location>
        <position position="53"/>
    </location>
    <ligand>
        <name>1-deoxy-D-xylulose 5-phosphate</name>
        <dbReference type="ChEBI" id="CHEBI:57792"/>
    </ligand>
</feature>
<dbReference type="InterPro" id="IPR036130">
    <property type="entry name" value="Pyridoxine-5'_phos_synth"/>
</dbReference>
<dbReference type="GO" id="GO:0005829">
    <property type="term" value="C:cytosol"/>
    <property type="evidence" value="ECO:0007669"/>
    <property type="project" value="TreeGrafter"/>
</dbReference>
<dbReference type="PANTHER" id="PTHR30456">
    <property type="entry name" value="PYRIDOXINE 5'-PHOSPHATE SYNTHASE"/>
    <property type="match status" value="1"/>
</dbReference>
<dbReference type="KEGG" id="sand:H3309_09830"/>
<dbReference type="NCBIfam" id="NF003627">
    <property type="entry name" value="PRK05265.1-5"/>
    <property type="match status" value="1"/>
</dbReference>
<comment type="function">
    <text evidence="4">Catalyzes the complicated ring closure reaction between the two acyclic compounds 1-deoxy-D-xylulose-5-phosphate (DXP) and 3-amino-2-oxopropyl phosphate (1-amino-acetone-3-phosphate or AAP) to form pyridoxine 5'-phosphate (PNP) and inorganic phosphate.</text>
</comment>
<keyword evidence="1 4" id="KW-0963">Cytoplasm</keyword>
<evidence type="ECO:0000256" key="2">
    <source>
        <dbReference type="ARBA" id="ARBA00022679"/>
    </source>
</evidence>
<dbReference type="AlphaFoldDB" id="A0A7G5IEC1"/>
<evidence type="ECO:0000313" key="7">
    <source>
        <dbReference type="Proteomes" id="UP000515292"/>
    </source>
</evidence>
<accession>A0A7G5IEC1</accession>
<dbReference type="NCBIfam" id="NF003624">
    <property type="entry name" value="PRK05265.1-2"/>
    <property type="match status" value="1"/>
</dbReference>
<name>A0A7G5IEC1_9SPHN</name>
<dbReference type="Proteomes" id="UP000515292">
    <property type="component" value="Chromosome"/>
</dbReference>
<reference evidence="6 7" key="1">
    <citation type="submission" date="2020-07" db="EMBL/GenBank/DDBJ databases">
        <title>Complete genome sequence for Sandaracinobacter sp. M6.</title>
        <authorList>
            <person name="Tang Y."/>
            <person name="Liu Q."/>
            <person name="Guo Z."/>
            <person name="Lei P."/>
            <person name="Huang B."/>
        </authorList>
    </citation>
    <scope>NUCLEOTIDE SEQUENCE [LARGE SCALE GENOMIC DNA]</scope>
    <source>
        <strain evidence="6 7">M6</strain>
    </source>
</reference>
<dbReference type="RefSeq" id="WP_182294559.1">
    <property type="nucleotide sequence ID" value="NZ_CP059851.1"/>
</dbReference>
<dbReference type="GO" id="GO:0033856">
    <property type="term" value="F:pyridoxine 5'-phosphate synthase activity"/>
    <property type="evidence" value="ECO:0007669"/>
    <property type="project" value="UniProtKB-UniRule"/>
</dbReference>
<dbReference type="HAMAP" id="MF_00279">
    <property type="entry name" value="PdxJ"/>
    <property type="match status" value="1"/>
</dbReference>
<dbReference type="Gene3D" id="3.20.20.70">
    <property type="entry name" value="Aldolase class I"/>
    <property type="match status" value="1"/>
</dbReference>
<evidence type="ECO:0000256" key="5">
    <source>
        <dbReference type="NCBIfam" id="TIGR00559"/>
    </source>
</evidence>
<evidence type="ECO:0000256" key="3">
    <source>
        <dbReference type="ARBA" id="ARBA00023096"/>
    </source>
</evidence>
<dbReference type="CDD" id="cd00003">
    <property type="entry name" value="PNPsynthase"/>
    <property type="match status" value="1"/>
</dbReference>
<keyword evidence="3 4" id="KW-0664">Pyridoxine biosynthesis</keyword>
<dbReference type="PANTHER" id="PTHR30456:SF0">
    <property type="entry name" value="PYRIDOXINE 5'-PHOSPHATE SYNTHASE"/>
    <property type="match status" value="1"/>
</dbReference>
<feature type="binding site" evidence="4">
    <location>
        <position position="21"/>
    </location>
    <ligand>
        <name>3-amino-2-oxopropyl phosphate</name>
        <dbReference type="ChEBI" id="CHEBI:57279"/>
    </ligand>
</feature>
<feature type="binding site" evidence="4">
    <location>
        <begin position="213"/>
        <end position="214"/>
    </location>
    <ligand>
        <name>3-amino-2-oxopropyl phosphate</name>
        <dbReference type="ChEBI" id="CHEBI:57279"/>
    </ligand>
</feature>
<keyword evidence="7" id="KW-1185">Reference proteome</keyword>
<comment type="subunit">
    <text evidence="4">Homooctamer; tetramer of dimers.</text>
</comment>
<feature type="site" description="Transition state stabilizer" evidence="4">
    <location>
        <position position="154"/>
    </location>
</feature>
<dbReference type="InterPro" id="IPR004569">
    <property type="entry name" value="PyrdxlP_synth_PdxJ"/>
</dbReference>
<protein>
    <recommendedName>
        <fullName evidence="4 5">Pyridoxine 5'-phosphate synthase</fullName>
        <shortName evidence="4">PNP synthase</shortName>
        <ecNumber evidence="4 5">2.6.99.2</ecNumber>
    </recommendedName>
</protein>
<dbReference type="SUPFAM" id="SSF63892">
    <property type="entry name" value="Pyridoxine 5'-phosphate synthase"/>
    <property type="match status" value="1"/>
</dbReference>
<feature type="binding site" evidence="4">
    <location>
        <position position="10"/>
    </location>
    <ligand>
        <name>3-amino-2-oxopropyl phosphate</name>
        <dbReference type="ChEBI" id="CHEBI:57279"/>
    </ligand>
</feature>
<dbReference type="NCBIfam" id="TIGR00559">
    <property type="entry name" value="pdxJ"/>
    <property type="match status" value="1"/>
</dbReference>
<evidence type="ECO:0000313" key="6">
    <source>
        <dbReference type="EMBL" id="QMW21713.1"/>
    </source>
</evidence>
<feature type="active site" description="Proton donor" evidence="4">
    <location>
        <position position="191"/>
    </location>
</feature>
<dbReference type="EC" id="2.6.99.2" evidence="4 5"/>
<comment type="pathway">
    <text evidence="4">Cofactor biosynthesis; pyridoxine 5'-phosphate biosynthesis; pyridoxine 5'-phosphate from D-erythrose 4-phosphate: step 5/5.</text>
</comment>
<dbReference type="EMBL" id="CP059851">
    <property type="protein sequence ID" value="QMW21713.1"/>
    <property type="molecule type" value="Genomic_DNA"/>
</dbReference>
<proteinExistence type="inferred from homology"/>
<comment type="similarity">
    <text evidence="4">Belongs to the PNP synthase family.</text>
</comment>